<sequence length="141" mass="16847">MNYNEVESILSNILERETEVLDKPTDKEWKELSDKFNCSFSNEFKYFIELMTFWSFPGDIYNISKGKTNGNDTLEEVYNYEMSNGNWDSNMLPFYGIGNGDYFCLHRLESKVYYYYDDKGKFEEYCDSFKAWIEDLPNFLA</sequence>
<organism evidence="1 2">
    <name type="scientific">Bacillus albus</name>
    <dbReference type="NCBI Taxonomy" id="2026189"/>
    <lineage>
        <taxon>Bacteria</taxon>
        <taxon>Bacillati</taxon>
        <taxon>Bacillota</taxon>
        <taxon>Bacilli</taxon>
        <taxon>Bacillales</taxon>
        <taxon>Bacillaceae</taxon>
        <taxon>Bacillus</taxon>
        <taxon>Bacillus cereus group</taxon>
    </lineage>
</organism>
<accession>A0A1J9T5R6</accession>
<gene>
    <name evidence="1" type="ORF">BAU25_15585</name>
</gene>
<reference evidence="1 2" key="1">
    <citation type="submission" date="2016-06" db="EMBL/GenBank/DDBJ databases">
        <title>First insights into the genetic diversity and population structure of in the Bacillus cereus group bacteria from diverse marine environments.</title>
        <authorList>
            <person name="Liu Y."/>
            <person name="Lai Q."/>
            <person name="Shao Z."/>
        </authorList>
    </citation>
    <scope>NUCLEOTIDE SEQUENCE [LARGE SCALE GENOMIC DNA]</scope>
    <source>
        <strain evidence="1 2">N35-10-2</strain>
    </source>
</reference>
<name>A0A1J9T5R6_9BACI</name>
<comment type="caution">
    <text evidence="1">The sequence shown here is derived from an EMBL/GenBank/DDBJ whole genome shotgun (WGS) entry which is preliminary data.</text>
</comment>
<evidence type="ECO:0000313" key="2">
    <source>
        <dbReference type="Proteomes" id="UP000181873"/>
    </source>
</evidence>
<dbReference type="AlphaFoldDB" id="A0A1J9T5R6"/>
<dbReference type="SUPFAM" id="SSF160631">
    <property type="entry name" value="SMI1/KNR4-like"/>
    <property type="match status" value="1"/>
</dbReference>
<protein>
    <submittedName>
        <fullName evidence="1">SMI1 / KNR4 family protein</fullName>
    </submittedName>
</protein>
<dbReference type="Gene3D" id="3.40.1580.10">
    <property type="entry name" value="SMI1/KNR4-like"/>
    <property type="match status" value="1"/>
</dbReference>
<evidence type="ECO:0000313" key="1">
    <source>
        <dbReference type="EMBL" id="OJD61280.1"/>
    </source>
</evidence>
<proteinExistence type="predicted"/>
<dbReference type="Proteomes" id="UP000181873">
    <property type="component" value="Unassembled WGS sequence"/>
</dbReference>
<dbReference type="Pfam" id="PF14567">
    <property type="entry name" value="SUKH_5"/>
    <property type="match status" value="1"/>
</dbReference>
<dbReference type="EMBL" id="MAOE01000102">
    <property type="protein sequence ID" value="OJD61280.1"/>
    <property type="molecule type" value="Genomic_DNA"/>
</dbReference>
<dbReference type="InterPro" id="IPR037883">
    <property type="entry name" value="Knr4/Smi1-like_sf"/>
</dbReference>
<dbReference type="RefSeq" id="WP_001108706.1">
    <property type="nucleotide sequence ID" value="NZ_CBCSIO010000024.1"/>
</dbReference>